<proteinExistence type="predicted"/>
<evidence type="ECO:0000259" key="7">
    <source>
        <dbReference type="PROSITE" id="PS51270"/>
    </source>
</evidence>
<evidence type="ECO:0000313" key="9">
    <source>
        <dbReference type="Proteomes" id="UP001583193"/>
    </source>
</evidence>
<feature type="region of interest" description="Disordered" evidence="5">
    <location>
        <begin position="21"/>
        <end position="45"/>
    </location>
</feature>
<dbReference type="EMBL" id="JAVDPF010000028">
    <property type="protein sequence ID" value="KAL1871209.1"/>
    <property type="molecule type" value="Genomic_DNA"/>
</dbReference>
<dbReference type="InterPro" id="IPR008913">
    <property type="entry name" value="Znf_CHY"/>
</dbReference>
<feature type="compositionally biased region" description="Polar residues" evidence="5">
    <location>
        <begin position="215"/>
        <end position="230"/>
    </location>
</feature>
<dbReference type="PANTHER" id="PTHR21319">
    <property type="entry name" value="RING FINGER AND CHY ZINC FINGER DOMAIN-CONTAINING PROTEIN 1"/>
    <property type="match status" value="1"/>
</dbReference>
<accession>A0ABR3X5I5</accession>
<evidence type="ECO:0000256" key="1">
    <source>
        <dbReference type="ARBA" id="ARBA00022723"/>
    </source>
</evidence>
<comment type="caution">
    <text evidence="8">The sequence shown here is derived from an EMBL/GenBank/DDBJ whole genome shotgun (WGS) entry which is preliminary data.</text>
</comment>
<dbReference type="Proteomes" id="UP001583193">
    <property type="component" value="Unassembled WGS sequence"/>
</dbReference>
<feature type="compositionally biased region" description="Polar residues" evidence="5">
    <location>
        <begin position="435"/>
        <end position="453"/>
    </location>
</feature>
<keyword evidence="2 4" id="KW-0863">Zinc-finger</keyword>
<feature type="domain" description="CHY-type" evidence="6">
    <location>
        <begin position="302"/>
        <end position="369"/>
    </location>
</feature>
<dbReference type="PROSITE" id="PS51270">
    <property type="entry name" value="ZF_CTCHY"/>
    <property type="match status" value="1"/>
</dbReference>
<keyword evidence="3" id="KW-0862">Zinc</keyword>
<name>A0ABR3X5I5_9EURO</name>
<reference evidence="8 9" key="1">
    <citation type="journal article" date="2024" name="IMA Fungus">
        <title>IMA Genome - F19 : A genome assembly and annotation guide to empower mycologists, including annotated draft genome sequences of Ceratocystis pirilliformis, Diaporthe australafricana, Fusarium ophioides, Paecilomyces lecythidis, and Sporothrix stenoceras.</title>
        <authorList>
            <person name="Aylward J."/>
            <person name="Wilson A.M."/>
            <person name="Visagie C.M."/>
            <person name="Spraker J."/>
            <person name="Barnes I."/>
            <person name="Buitendag C."/>
            <person name="Ceriani C."/>
            <person name="Del Mar Angel L."/>
            <person name="du Plessis D."/>
            <person name="Fuchs T."/>
            <person name="Gasser K."/>
            <person name="Kramer D."/>
            <person name="Li W."/>
            <person name="Munsamy K."/>
            <person name="Piso A."/>
            <person name="Price J.L."/>
            <person name="Sonnekus B."/>
            <person name="Thomas C."/>
            <person name="van der Nest A."/>
            <person name="van Dijk A."/>
            <person name="van Heerden A."/>
            <person name="van Vuuren N."/>
            <person name="Yilmaz N."/>
            <person name="Duong T.A."/>
            <person name="van der Merwe N.A."/>
            <person name="Wingfield M.J."/>
            <person name="Wingfield B.D."/>
        </authorList>
    </citation>
    <scope>NUCLEOTIDE SEQUENCE [LARGE SCALE GENOMIC DNA]</scope>
    <source>
        <strain evidence="8 9">CMW 18167</strain>
    </source>
</reference>
<dbReference type="InterPro" id="IPR017921">
    <property type="entry name" value="Znf_CTCHY"/>
</dbReference>
<feature type="compositionally biased region" description="Polar residues" evidence="5">
    <location>
        <begin position="459"/>
        <end position="471"/>
    </location>
</feature>
<evidence type="ECO:0000313" key="8">
    <source>
        <dbReference type="EMBL" id="KAL1871209.1"/>
    </source>
</evidence>
<dbReference type="Pfam" id="PF05495">
    <property type="entry name" value="zf-CHY"/>
    <property type="match status" value="1"/>
</dbReference>
<keyword evidence="9" id="KW-1185">Reference proteome</keyword>
<feature type="region of interest" description="Disordered" evidence="5">
    <location>
        <begin position="215"/>
        <end position="234"/>
    </location>
</feature>
<feature type="region of interest" description="Disordered" evidence="5">
    <location>
        <begin position="541"/>
        <end position="596"/>
    </location>
</feature>
<feature type="region of interest" description="Disordered" evidence="5">
    <location>
        <begin position="427"/>
        <end position="524"/>
    </location>
</feature>
<evidence type="ECO:0000256" key="4">
    <source>
        <dbReference type="PROSITE-ProRule" id="PRU00601"/>
    </source>
</evidence>
<dbReference type="InterPro" id="IPR037274">
    <property type="entry name" value="Znf_CHY_sf"/>
</dbReference>
<dbReference type="SUPFAM" id="SSF161245">
    <property type="entry name" value="Zinc hairpin stack"/>
    <property type="match status" value="1"/>
</dbReference>
<dbReference type="InterPro" id="IPR037275">
    <property type="entry name" value="Znf_CTCHY_sf"/>
</dbReference>
<protein>
    <submittedName>
        <fullName evidence="8">Uncharacterized protein</fullName>
    </submittedName>
</protein>
<feature type="compositionally biased region" description="Basic and acidic residues" evidence="5">
    <location>
        <begin position="501"/>
        <end position="518"/>
    </location>
</feature>
<feature type="compositionally biased region" description="Acidic residues" evidence="5">
    <location>
        <begin position="565"/>
        <end position="589"/>
    </location>
</feature>
<dbReference type="SUPFAM" id="SSF161219">
    <property type="entry name" value="CHY zinc finger-like"/>
    <property type="match status" value="1"/>
</dbReference>
<evidence type="ECO:0000259" key="6">
    <source>
        <dbReference type="PROSITE" id="PS51266"/>
    </source>
</evidence>
<dbReference type="PANTHER" id="PTHR21319:SF0">
    <property type="entry name" value="AND RING FINGER DOMAIN PROTEIN, PUTATIVE (AFU_ORTHOLOGUE AFUA_1G08900)-RELATED"/>
    <property type="match status" value="1"/>
</dbReference>
<sequence length="596" mass="65758">MSGFISSLLIDPVFRQARRLSRRSSSDRSPSPIDYPSVQHASAPNSVSWPASFTNSYDTTSAFSRGSTERRISSVSLDPAPDRTLLSSMPLPIDRRQGVTYEPGDNGYNSHSDAGDATESRNEGGYTGSGSQRTRRAVDVTSDQTPLEAGTSVSQGPRTPTQRLSWDGKRKSALPEDDGMGHLRMKIHAIRDKDIPNSEKARLILNLMTEDYRSSQAGFNNTPRSPSSLPSVDRPWTPASHRSLLSFDQLSLTPASTVSIPSPNNPYNLTAEDLHPTFAPSDQKDEPREVEHTIFGDVEDEPETACLGCRHYKRNVKLQCYTCKRWYTCRFCHDESEDHALDRRKTENMLCMFCGCPQPASQSCIGCGEQAALYYCSICKLWDNDEEKSIYHCNDCGICRIGQGLGKDFFHCKIQLLTGSESDDAFLGHTDDQMRPSSLTQAANSGEQNSCVQPGTMLQADSSLPVPSTGGQDAETPQPPRQPRGRRPISPVISNYFGLPTEREQTKSTSKTSDESRQAGDGLNFWGATNLVSKYTFLGSDTGSTDGEAEAVDDDQDSAEHSGDDESDEDEEEEEDEDEDEEDDDDSDSIELFGHR</sequence>
<evidence type="ECO:0000256" key="3">
    <source>
        <dbReference type="ARBA" id="ARBA00022833"/>
    </source>
</evidence>
<feature type="compositionally biased region" description="Acidic residues" evidence="5">
    <location>
        <begin position="547"/>
        <end position="557"/>
    </location>
</feature>
<organism evidence="8 9">
    <name type="scientific">Paecilomyces lecythidis</name>
    <dbReference type="NCBI Taxonomy" id="3004212"/>
    <lineage>
        <taxon>Eukaryota</taxon>
        <taxon>Fungi</taxon>
        <taxon>Dikarya</taxon>
        <taxon>Ascomycota</taxon>
        <taxon>Pezizomycotina</taxon>
        <taxon>Eurotiomycetes</taxon>
        <taxon>Eurotiomycetidae</taxon>
        <taxon>Eurotiales</taxon>
        <taxon>Thermoascaceae</taxon>
        <taxon>Paecilomyces</taxon>
    </lineage>
</organism>
<dbReference type="PROSITE" id="PS51266">
    <property type="entry name" value="ZF_CHY"/>
    <property type="match status" value="1"/>
</dbReference>
<evidence type="ECO:0000256" key="5">
    <source>
        <dbReference type="SAM" id="MobiDB-lite"/>
    </source>
</evidence>
<feature type="compositionally biased region" description="Polar residues" evidence="5">
    <location>
        <begin position="141"/>
        <end position="164"/>
    </location>
</feature>
<evidence type="ECO:0000256" key="2">
    <source>
        <dbReference type="ARBA" id="ARBA00022771"/>
    </source>
</evidence>
<feature type="domain" description="CTCHY-type" evidence="7">
    <location>
        <begin position="371"/>
        <end position="437"/>
    </location>
</feature>
<feature type="region of interest" description="Disordered" evidence="5">
    <location>
        <begin position="60"/>
        <end position="179"/>
    </location>
</feature>
<gene>
    <name evidence="8" type="ORF">Plec18167_007143</name>
</gene>
<keyword evidence="1" id="KW-0479">Metal-binding</keyword>